<organism evidence="11 12">
    <name type="scientific">Streptomyces violaceusniger</name>
    <dbReference type="NCBI Taxonomy" id="68280"/>
    <lineage>
        <taxon>Bacteria</taxon>
        <taxon>Bacillati</taxon>
        <taxon>Actinomycetota</taxon>
        <taxon>Actinomycetes</taxon>
        <taxon>Kitasatosporales</taxon>
        <taxon>Streptomycetaceae</taxon>
        <taxon>Streptomyces</taxon>
        <taxon>Streptomyces violaceusniger group</taxon>
    </lineage>
</organism>
<dbReference type="InterPro" id="IPR029058">
    <property type="entry name" value="AB_hydrolase_fold"/>
</dbReference>
<dbReference type="OrthoDB" id="9767239at2"/>
<evidence type="ECO:0000256" key="5">
    <source>
        <dbReference type="ARBA" id="ARBA00022729"/>
    </source>
</evidence>
<keyword evidence="6 11" id="KW-0378">Hydrolase</keyword>
<dbReference type="ESTHER" id="strvo-a0a0x3vjr0">
    <property type="family name" value="FaeC"/>
</dbReference>
<evidence type="ECO:0000256" key="7">
    <source>
        <dbReference type="ARBA" id="ARBA00023277"/>
    </source>
</evidence>
<accession>A0A0X3VJR0</accession>
<dbReference type="AlphaFoldDB" id="A0A0X3VJR0"/>
<comment type="caution">
    <text evidence="11">The sequence shown here is derived from an EMBL/GenBank/DDBJ whole genome shotgun (WGS) entry which is preliminary data.</text>
</comment>
<evidence type="ECO:0000256" key="9">
    <source>
        <dbReference type="ARBA" id="ARBA00025250"/>
    </source>
</evidence>
<proteinExistence type="inferred from homology"/>
<comment type="function">
    <text evidence="9">Involved in degradation of plant cell walls. Hydrolyzes the feruloyl-arabinose ester bond in arabinoxylans, and the feruloyl-galactose ester bond in pectin. Active against paranitrophenyl-acetate, methyl ferulate and wheat arabinoxylan.</text>
</comment>
<evidence type="ECO:0000313" key="12">
    <source>
        <dbReference type="Proteomes" id="UP000053413"/>
    </source>
</evidence>
<sequence length="303" mass="31469">MLRPRLWPAMVAGLLALAMGGAQGDFTGSTSLTASDSAAASAGCGKAPALTSGTHTLQSNGKNRSYILKVPDNYDQNRSYRLVFGLHWLGGTATDVATGRTVETGTWAYYGLQRLANDSTIFVAPQGLNNGWGNAGGEDVTFVDNMISQIEGALCVDTSRRFAVGFSYGGAMSYALACARPTVFRAVAVQSGGQLSGCSGGTQPIAYLGVHGIRDGVLGISGGRAMRDTFVRNNGCAGQNPPEPAQGSRTHTVTTYAGCSAGHPVAWAAFDEGHIAAPQDGAGGDSGSRTWVPGEIWKFFTQF</sequence>
<evidence type="ECO:0000256" key="4">
    <source>
        <dbReference type="ARBA" id="ARBA00022651"/>
    </source>
</evidence>
<dbReference type="GO" id="GO:0030600">
    <property type="term" value="F:feruloyl esterase activity"/>
    <property type="evidence" value="ECO:0007669"/>
    <property type="project" value="InterPro"/>
</dbReference>
<dbReference type="GO" id="GO:0005576">
    <property type="term" value="C:extracellular region"/>
    <property type="evidence" value="ECO:0007669"/>
    <property type="project" value="UniProtKB-SubCell"/>
</dbReference>
<keyword evidence="5 10" id="KW-0732">Signal</keyword>
<evidence type="ECO:0000256" key="8">
    <source>
        <dbReference type="ARBA" id="ARBA00023326"/>
    </source>
</evidence>
<evidence type="ECO:0000313" key="11">
    <source>
        <dbReference type="EMBL" id="KUL44870.1"/>
    </source>
</evidence>
<keyword evidence="8" id="KW-0624">Polysaccharide degradation</keyword>
<evidence type="ECO:0000256" key="10">
    <source>
        <dbReference type="SAM" id="SignalP"/>
    </source>
</evidence>
<protein>
    <submittedName>
        <fullName evidence="11">Hydrolase</fullName>
    </submittedName>
</protein>
<name>A0A0X3VJR0_STRVO</name>
<keyword evidence="7" id="KW-0119">Carbohydrate metabolism</keyword>
<dbReference type="EMBL" id="LLZJ01000409">
    <property type="protein sequence ID" value="KUL44870.1"/>
    <property type="molecule type" value="Genomic_DNA"/>
</dbReference>
<evidence type="ECO:0000256" key="1">
    <source>
        <dbReference type="ARBA" id="ARBA00004613"/>
    </source>
</evidence>
<dbReference type="SUPFAM" id="SSF53474">
    <property type="entry name" value="alpha/beta-Hydrolases"/>
    <property type="match status" value="1"/>
</dbReference>
<evidence type="ECO:0000256" key="6">
    <source>
        <dbReference type="ARBA" id="ARBA00022801"/>
    </source>
</evidence>
<evidence type="ECO:0000256" key="3">
    <source>
        <dbReference type="ARBA" id="ARBA00022525"/>
    </source>
</evidence>
<evidence type="ECO:0000256" key="2">
    <source>
        <dbReference type="ARBA" id="ARBA00010278"/>
    </source>
</evidence>
<dbReference type="InterPro" id="IPR043595">
    <property type="entry name" value="FaeB/C/D"/>
</dbReference>
<comment type="subcellular location">
    <subcellularLocation>
        <location evidence="1">Secreted</location>
    </subcellularLocation>
</comment>
<keyword evidence="3" id="KW-0964">Secreted</keyword>
<dbReference type="GO" id="GO:0045493">
    <property type="term" value="P:xylan catabolic process"/>
    <property type="evidence" value="ECO:0007669"/>
    <property type="project" value="UniProtKB-KW"/>
</dbReference>
<dbReference type="PANTHER" id="PTHR38050">
    <property type="match status" value="1"/>
</dbReference>
<gene>
    <name evidence="11" type="ORF">ADL28_39570</name>
</gene>
<reference evidence="12" key="1">
    <citation type="submission" date="2015-10" db="EMBL/GenBank/DDBJ databases">
        <authorList>
            <person name="Ju K.-S."/>
            <person name="Doroghazi J.R."/>
            <person name="Metcalf W.W."/>
        </authorList>
    </citation>
    <scope>NUCLEOTIDE SEQUENCE [LARGE SCALE GENOMIC DNA]</scope>
    <source>
        <strain evidence="12">NRRL F-8817</strain>
    </source>
</reference>
<keyword evidence="4" id="KW-0858">Xylan degradation</keyword>
<dbReference type="PANTHER" id="PTHR38050:SF1">
    <property type="entry name" value="FERULOYL ESTERASE C"/>
    <property type="match status" value="1"/>
</dbReference>
<comment type="similarity">
    <text evidence="2">Belongs to the faeC family.</text>
</comment>
<feature type="signal peptide" evidence="10">
    <location>
        <begin position="1"/>
        <end position="24"/>
    </location>
</feature>
<dbReference type="Proteomes" id="UP000053413">
    <property type="component" value="Unassembled WGS sequence"/>
</dbReference>
<dbReference type="Gene3D" id="3.40.50.1820">
    <property type="entry name" value="alpha/beta hydrolase"/>
    <property type="match status" value="1"/>
</dbReference>
<feature type="chain" id="PRO_5007056006" evidence="10">
    <location>
        <begin position="25"/>
        <end position="303"/>
    </location>
</feature>